<evidence type="ECO:0000256" key="2">
    <source>
        <dbReference type="ARBA" id="ARBA00022525"/>
    </source>
</evidence>
<feature type="active site" evidence="10">
    <location>
        <position position="229"/>
    </location>
</feature>
<dbReference type="Pfam" id="PF08685">
    <property type="entry name" value="GON"/>
    <property type="match status" value="1"/>
</dbReference>
<evidence type="ECO:0000259" key="12">
    <source>
        <dbReference type="PROSITE" id="PS50215"/>
    </source>
</evidence>
<dbReference type="EMBL" id="JAWJWF010000003">
    <property type="protein sequence ID" value="KAK6634965.1"/>
    <property type="molecule type" value="Genomic_DNA"/>
</dbReference>
<keyword evidence="8" id="KW-1015">Disulfide bond</keyword>
<reference evidence="14 15" key="1">
    <citation type="submission" date="2023-09" db="EMBL/GenBank/DDBJ databases">
        <title>Genomes of two closely related lineages of the louse Polyplax serrata with different host specificities.</title>
        <authorList>
            <person name="Martinu J."/>
            <person name="Tarabai H."/>
            <person name="Stefka J."/>
            <person name="Hypsa V."/>
        </authorList>
    </citation>
    <scope>NUCLEOTIDE SEQUENCE [LARGE SCALE GENOMIC DNA]</scope>
    <source>
        <strain evidence="14">98ZLc_SE</strain>
    </source>
</reference>
<evidence type="ECO:0000256" key="8">
    <source>
        <dbReference type="ARBA" id="ARBA00023157"/>
    </source>
</evidence>
<dbReference type="PROSITE" id="PS50092">
    <property type="entry name" value="TSP1"/>
    <property type="match status" value="6"/>
</dbReference>
<evidence type="ECO:0000256" key="9">
    <source>
        <dbReference type="ARBA" id="ARBA00023180"/>
    </source>
</evidence>
<keyword evidence="2" id="KW-0964">Secreted</keyword>
<dbReference type="Pfam" id="PF19236">
    <property type="entry name" value="ADAMTS_CR_3"/>
    <property type="match status" value="1"/>
</dbReference>
<dbReference type="PROSITE" id="PS51046">
    <property type="entry name" value="GON"/>
    <property type="match status" value="1"/>
</dbReference>
<dbReference type="PRINTS" id="PR01857">
    <property type="entry name" value="ADAMTSFAMILY"/>
</dbReference>
<keyword evidence="4 10" id="KW-0479">Metal-binding</keyword>
<dbReference type="SUPFAM" id="SSF82895">
    <property type="entry name" value="TSP-1 type 1 repeat"/>
    <property type="match status" value="7"/>
</dbReference>
<dbReference type="Gene3D" id="2.20.100.10">
    <property type="entry name" value="Thrombospondin type-1 (TSP1) repeat"/>
    <property type="match status" value="7"/>
</dbReference>
<dbReference type="Pfam" id="PF19030">
    <property type="entry name" value="TSP1_ADAMTS"/>
    <property type="match status" value="7"/>
</dbReference>
<evidence type="ECO:0000256" key="7">
    <source>
        <dbReference type="ARBA" id="ARBA00023049"/>
    </source>
</evidence>
<gene>
    <name evidence="14" type="ORF">RUM44_000213</name>
</gene>
<protein>
    <submittedName>
        <fullName evidence="14">Uncharacterized protein</fullName>
    </submittedName>
</protein>
<keyword evidence="3" id="KW-0645">Protease</keyword>
<feature type="region of interest" description="Disordered" evidence="11">
    <location>
        <begin position="52"/>
        <end position="76"/>
    </location>
</feature>
<evidence type="ECO:0000256" key="10">
    <source>
        <dbReference type="PROSITE-ProRule" id="PRU00276"/>
    </source>
</evidence>
<dbReference type="InterPro" id="IPR013273">
    <property type="entry name" value="ADAMTS/ADAMTS-like"/>
</dbReference>
<comment type="subcellular location">
    <subcellularLocation>
        <location evidence="1">Secreted</location>
    </subcellularLocation>
</comment>
<keyword evidence="5" id="KW-0378">Hydrolase</keyword>
<feature type="domain" description="GON" evidence="13">
    <location>
        <begin position="1273"/>
        <end position="1472"/>
    </location>
</feature>
<dbReference type="Pfam" id="PF17771">
    <property type="entry name" value="ADAMTS_CR_2"/>
    <property type="match status" value="1"/>
</dbReference>
<dbReference type="InterPro" id="IPR000884">
    <property type="entry name" value="TSP1_rpt"/>
</dbReference>
<evidence type="ECO:0000256" key="1">
    <source>
        <dbReference type="ARBA" id="ARBA00004613"/>
    </source>
</evidence>
<evidence type="ECO:0000259" key="13">
    <source>
        <dbReference type="PROSITE" id="PS51046"/>
    </source>
</evidence>
<evidence type="ECO:0000256" key="5">
    <source>
        <dbReference type="ARBA" id="ARBA00022801"/>
    </source>
</evidence>
<dbReference type="InterPro" id="IPR036383">
    <property type="entry name" value="TSP1_rpt_sf"/>
</dbReference>
<dbReference type="Gene3D" id="3.40.1620.60">
    <property type="match status" value="1"/>
</dbReference>
<dbReference type="CDD" id="cd04273">
    <property type="entry name" value="ZnMc_ADAMTS_like"/>
    <property type="match status" value="1"/>
</dbReference>
<dbReference type="InterPro" id="IPR050439">
    <property type="entry name" value="ADAMTS_ADAMTS-like"/>
</dbReference>
<organism evidence="14 15">
    <name type="scientific">Polyplax serrata</name>
    <name type="common">Common mouse louse</name>
    <dbReference type="NCBI Taxonomy" id="468196"/>
    <lineage>
        <taxon>Eukaryota</taxon>
        <taxon>Metazoa</taxon>
        <taxon>Ecdysozoa</taxon>
        <taxon>Arthropoda</taxon>
        <taxon>Hexapoda</taxon>
        <taxon>Insecta</taxon>
        <taxon>Pterygota</taxon>
        <taxon>Neoptera</taxon>
        <taxon>Paraneoptera</taxon>
        <taxon>Psocodea</taxon>
        <taxon>Troctomorpha</taxon>
        <taxon>Phthiraptera</taxon>
        <taxon>Anoplura</taxon>
        <taxon>Polyplacidae</taxon>
        <taxon>Polyplax</taxon>
    </lineage>
</organism>
<name>A0ABR1B5I7_POLSC</name>
<keyword evidence="9" id="KW-0325">Glycoprotein</keyword>
<dbReference type="InterPro" id="IPR010294">
    <property type="entry name" value="ADAMTS_spacer1"/>
</dbReference>
<feature type="compositionally biased region" description="Basic residues" evidence="11">
    <location>
        <begin position="65"/>
        <end position="76"/>
    </location>
</feature>
<evidence type="ECO:0000256" key="6">
    <source>
        <dbReference type="ARBA" id="ARBA00022833"/>
    </source>
</evidence>
<accession>A0ABR1B5I7</accession>
<dbReference type="Gene3D" id="2.60.120.830">
    <property type="match status" value="1"/>
</dbReference>
<dbReference type="PROSITE" id="PS50215">
    <property type="entry name" value="ADAM_MEPRO"/>
    <property type="match status" value="1"/>
</dbReference>
<proteinExistence type="predicted"/>
<evidence type="ECO:0000256" key="3">
    <source>
        <dbReference type="ARBA" id="ARBA00022670"/>
    </source>
</evidence>
<evidence type="ECO:0000313" key="14">
    <source>
        <dbReference type="EMBL" id="KAK6634965.1"/>
    </source>
</evidence>
<comment type="caution">
    <text evidence="10">Lacks conserved residue(s) required for the propagation of feature annotation.</text>
</comment>
<keyword evidence="7" id="KW-0482">Metalloprotease</keyword>
<dbReference type="SUPFAM" id="SSF55486">
    <property type="entry name" value="Metalloproteases ('zincins'), catalytic domain"/>
    <property type="match status" value="1"/>
</dbReference>
<dbReference type="InterPro" id="IPR012314">
    <property type="entry name" value="Pept_M12B_GON-ADAMTSs"/>
</dbReference>
<dbReference type="Proteomes" id="UP001359485">
    <property type="component" value="Unassembled WGS sequence"/>
</dbReference>
<dbReference type="Pfam" id="PF05986">
    <property type="entry name" value="ADAMTS_spacer1"/>
    <property type="match status" value="1"/>
</dbReference>
<dbReference type="PANTHER" id="PTHR13723:SF278">
    <property type="entry name" value="ADAM METALLOPEPTIDASE WITH THROMBOSPONDIN TYPE 1 MOTIF A, ISOFORM B"/>
    <property type="match status" value="1"/>
</dbReference>
<feature type="region of interest" description="Disordered" evidence="11">
    <location>
        <begin position="1"/>
        <end position="28"/>
    </location>
</feature>
<dbReference type="InterPro" id="IPR001590">
    <property type="entry name" value="Peptidase_M12B"/>
</dbReference>
<dbReference type="Pfam" id="PF01421">
    <property type="entry name" value="Reprolysin"/>
    <property type="match status" value="1"/>
</dbReference>
<evidence type="ECO:0000256" key="11">
    <source>
        <dbReference type="SAM" id="MobiDB-lite"/>
    </source>
</evidence>
<dbReference type="PANTHER" id="PTHR13723">
    <property type="entry name" value="ADAMTS A DISINTEGRIN AND METALLOPROTEASE WITH THROMBOSPONDIN MOTIFS PROTEASE"/>
    <property type="match status" value="1"/>
</dbReference>
<comment type="caution">
    <text evidence="14">The sequence shown here is derived from an EMBL/GenBank/DDBJ whole genome shotgun (WGS) entry which is preliminary data.</text>
</comment>
<dbReference type="SMART" id="SM00209">
    <property type="entry name" value="TSP1"/>
    <property type="match status" value="10"/>
</dbReference>
<dbReference type="InterPro" id="IPR045371">
    <property type="entry name" value="ADAMTS_CR_3"/>
</dbReference>
<sequence length="1474" mass="166795">MANDSVRSVVNHHDYDHDKSHRKTNSEEVISKKLGPDMLFDYDADYNHHIHSGTRGEDPFEGHSSVKKNNQKRRSKRSVSEEYFVEMLVVADSSMANYHGGDVENYILALMYIVSGIFKDASIGNPITIALVKLEILHHKNFAQHRYPPHDGVSAAEMLREFCKYQAAFKPDDHDTALLLTRENICRNASAQKCETLGLAELGTMCDRKSSCSLVQDNGLSAAFTIAHELGHVLNMPHDDAEMKCRVHTSGDSVSHVMSTSLKEGTDPWSWSECSRHFLTEFLDSRHSHCLKDPPIKDYITENGFSDVLPGETIEGNRQCELLYGEGSRICSYMVSFSDPQDVMAAALWCHKLDSEGCQTLHMPWGDGTPCGEGAWCQKGMCVQKDRKALEKVDGGWGPWQGYGECSRTCGGGVKKSYRDCDNPRPQNGGKYCTGRRVRYKSCGTRDCPEGSKGFREAQCSAFDYNSHNIHGVPSTVRWIPKYGLSGDDRCILYCRVFQSNLYYPLKEKVIDGTPCAPESFDICVNGQCKPAGCDHILSSDVRLDQCGKCGGNNDTCRLIQGFFNTSAEEQGYRTVVRIPAGSSNLDIRQHGTQEPGKRDDNFLVLKDGVTGGRLLNNENILTTFRKVIFYDGVALEYSGCLSPVERINASRPLKRDLLVEVLSAGSLTPPDITYQYTVPKSNEQRYMWRFLDDEWDSCDQVCNGERRRVMVCVAVETNEIVGDSYCSSIRKPQPIVEECNTNCVLKWRITGRSECSSNCGLGIRRITKECVQEIAGYREPYPVQNISCLHLPNPPLDVEECEGPCNIFNWIYGDWSPCSKSCGSGIKIRDAFCADALDRRVSDEKCHAQEKIIESVCEPQNCPTWTYGEWSGCSVTCGTGVQTRGHWCQIDNKVIDRSYCYGETAPVTQKKCVMLCPSWSFSKWGQCSVTCGEGLRRRSLFCKTTEGKVVDDTLCRGKPKPPEKEMSERCGGICPPKHYPEGNSIARNYQPPYNRRHKYPGRPRHDARYQWQPLQWDQCSKTCGNGTQKRPVICRTLYGQRVHDGACMHLPKPPVQQICVQRPCPNRWKYVWKTEPWSSCSKTCGRGERTRVVKCVKLPLDSSNAITSYDYQHGAYWVDDGRVDDSNCDKQNKPRERRKCSNKLCPLTWIKGEWSRCSKECGEGYQNRTITCHQVNNYDWLDPTPISNDHCKSLERPAVSRVCKIRDCDAALYWYPEKWLACTERCGRKGMQKMEYTCRNRHGNIVHKSECRKNDIPKPLPKSKPCNRRPCDKINCKEIQLQTDARTDGEYSILVGGRKMPIYCKGMNTNNPTEYLTLQHPEDNYSKFSNRRLREHTYRHAESRWDDGCDCITDVEEKSGYTMFKKARLLVETLEIDTQDFTFTNQISGRPIGLAEAGDCCSQIQCIQGSFQLNITGTMLEITRTQKWVDKFHSAVKIIIKQPGPQVIMGKCGGSCGSCTLRKGRLKLQVQPP</sequence>
<dbReference type="InterPro" id="IPR024079">
    <property type="entry name" value="MetalloPept_cat_dom_sf"/>
</dbReference>
<dbReference type="Gene3D" id="3.40.390.10">
    <property type="entry name" value="Collagenase (Catalytic Domain)"/>
    <property type="match status" value="1"/>
</dbReference>
<keyword evidence="6 10" id="KW-0862">Zinc</keyword>
<feature type="compositionally biased region" description="Basic and acidic residues" evidence="11">
    <location>
        <begin position="11"/>
        <end position="28"/>
    </location>
</feature>
<feature type="binding site" evidence="10">
    <location>
        <position position="228"/>
    </location>
    <ligand>
        <name>Zn(2+)</name>
        <dbReference type="ChEBI" id="CHEBI:29105"/>
        <note>catalytic</note>
    </ligand>
</feature>
<feature type="binding site" evidence="10">
    <location>
        <position position="238"/>
    </location>
    <ligand>
        <name>Zn(2+)</name>
        <dbReference type="ChEBI" id="CHEBI:29105"/>
        <note>catalytic</note>
    </ligand>
</feature>
<dbReference type="Pfam" id="PF00090">
    <property type="entry name" value="TSP_1"/>
    <property type="match status" value="1"/>
</dbReference>
<feature type="domain" description="Peptidase M12B" evidence="12">
    <location>
        <begin position="83"/>
        <end position="295"/>
    </location>
</feature>
<feature type="binding site" evidence="10">
    <location>
        <position position="232"/>
    </location>
    <ligand>
        <name>Zn(2+)</name>
        <dbReference type="ChEBI" id="CHEBI:29105"/>
        <note>catalytic</note>
    </ligand>
</feature>
<evidence type="ECO:0000256" key="4">
    <source>
        <dbReference type="ARBA" id="ARBA00022723"/>
    </source>
</evidence>
<evidence type="ECO:0000313" key="15">
    <source>
        <dbReference type="Proteomes" id="UP001359485"/>
    </source>
</evidence>
<keyword evidence="15" id="KW-1185">Reference proteome</keyword>
<dbReference type="InterPro" id="IPR041645">
    <property type="entry name" value="ADAMTS_CR_2"/>
</dbReference>